<comment type="cofactor">
    <cofactor evidence="6">
        <name>Zn(2+)</name>
        <dbReference type="ChEBI" id="CHEBI:29105"/>
    </cofactor>
    <text evidence="6">Binds 2 Zn(2+) ions per subunit. One is catalytic, whereas the other seems to have a structural role.</text>
</comment>
<feature type="binding site" evidence="6">
    <location>
        <position position="142"/>
    </location>
    <ligand>
        <name>Zn(2+)</name>
        <dbReference type="ChEBI" id="CHEBI:29105"/>
        <label>1</label>
        <note>catalytic</note>
    </ligand>
</feature>
<comment type="similarity">
    <text evidence="6">Belongs to the peptidase M54 family.</text>
</comment>
<evidence type="ECO:0000256" key="2">
    <source>
        <dbReference type="ARBA" id="ARBA00022723"/>
    </source>
</evidence>
<evidence type="ECO:0000313" key="7">
    <source>
        <dbReference type="EMBL" id="ALU12032.1"/>
    </source>
</evidence>
<dbReference type="NCBIfam" id="NF033823">
    <property type="entry name" value="archmetzin"/>
    <property type="match status" value="1"/>
</dbReference>
<feature type="binding site" evidence="6">
    <location>
        <position position="149"/>
    </location>
    <ligand>
        <name>Zn(2+)</name>
        <dbReference type="ChEBI" id="CHEBI:29105"/>
        <label>2</label>
    </ligand>
</feature>
<keyword evidence="2 6" id="KW-0479">Metal-binding</keyword>
<dbReference type="RefSeq" id="WP_075050431.1">
    <property type="nucleotide sequence ID" value="NZ_CP006867.1"/>
</dbReference>
<feature type="active site" description="Proton acceptor" evidence="6">
    <location>
        <position position="139"/>
    </location>
</feature>
<dbReference type="Pfam" id="PF07998">
    <property type="entry name" value="Peptidase_M54"/>
    <property type="match status" value="1"/>
</dbReference>
<dbReference type="CDD" id="cd11375">
    <property type="entry name" value="Peptidase_M54"/>
    <property type="match status" value="1"/>
</dbReference>
<feature type="binding site" evidence="6">
    <location>
        <position position="154"/>
    </location>
    <ligand>
        <name>Zn(2+)</name>
        <dbReference type="ChEBI" id="CHEBI:29105"/>
        <label>2</label>
    </ligand>
</feature>
<dbReference type="SUPFAM" id="SSF55486">
    <property type="entry name" value="Metalloproteases ('zincins'), catalytic domain"/>
    <property type="match status" value="1"/>
</dbReference>
<dbReference type="Proteomes" id="UP000060778">
    <property type="component" value="Chromosome"/>
</dbReference>
<keyword evidence="5 6" id="KW-0482">Metalloprotease</keyword>
<keyword evidence="3 6" id="KW-0378">Hydrolase</keyword>
<proteinExistence type="inferred from homology"/>
<dbReference type="KEGG" id="iis:EYM_07370"/>
<accession>A0A0U3FRD0</accession>
<keyword evidence="1 6" id="KW-0645">Protease</keyword>
<evidence type="ECO:0000256" key="1">
    <source>
        <dbReference type="ARBA" id="ARBA00022670"/>
    </source>
</evidence>
<evidence type="ECO:0000256" key="6">
    <source>
        <dbReference type="HAMAP-Rule" id="MF_01842"/>
    </source>
</evidence>
<comment type="function">
    <text evidence="6">Probable zinc metalloprotease whose natural substrate is unknown.</text>
</comment>
<dbReference type="GeneID" id="30680845"/>
<sequence>MTKQRVYIFRVGDVSSDLLDNAALAIKENLPFDVEVLIYPQKLQPPISTFDWERMQYVASALVFGLVSKLGIKLKPYEKAIFVVNADAYEPPLNFVFGIALPSIGSGAVFLPRLRNETYGLPPDYNALISRLRKEVLHELGHLYGLEHCPNPRCVMAFSNSINEVDAKGEEYCERCRRLLESFIEGFER</sequence>
<dbReference type="HAMAP" id="MF_01842">
    <property type="entry name" value="Archaemetzincin"/>
    <property type="match status" value="1"/>
</dbReference>
<evidence type="ECO:0000256" key="4">
    <source>
        <dbReference type="ARBA" id="ARBA00022833"/>
    </source>
</evidence>
<name>A0A0U3FRD0_9CREN</name>
<feature type="binding site" evidence="6">
    <location>
        <position position="148"/>
    </location>
    <ligand>
        <name>Zn(2+)</name>
        <dbReference type="ChEBI" id="CHEBI:29105"/>
        <label>1</label>
        <note>catalytic</note>
    </ligand>
</feature>
<gene>
    <name evidence="6" type="primary">amzA</name>
    <name evidence="7" type="ORF">EYM_07370</name>
</gene>
<evidence type="ECO:0000313" key="8">
    <source>
        <dbReference type="Proteomes" id="UP000060778"/>
    </source>
</evidence>
<dbReference type="InterPro" id="IPR012091">
    <property type="entry name" value="Pept_M54_archaemetzncn_arc/bac"/>
</dbReference>
<dbReference type="InterPro" id="IPR024079">
    <property type="entry name" value="MetalloPept_cat_dom_sf"/>
</dbReference>
<dbReference type="GO" id="GO:0008270">
    <property type="term" value="F:zinc ion binding"/>
    <property type="evidence" value="ECO:0007669"/>
    <property type="project" value="UniProtKB-UniRule"/>
</dbReference>
<comment type="subunit">
    <text evidence="6">Monomer.</text>
</comment>
<feature type="binding site" evidence="6">
    <location>
        <position position="138"/>
    </location>
    <ligand>
        <name>Zn(2+)</name>
        <dbReference type="ChEBI" id="CHEBI:29105"/>
        <label>1</label>
        <note>catalytic</note>
    </ligand>
</feature>
<dbReference type="EC" id="3.4.-.-" evidence="6"/>
<protein>
    <recommendedName>
        <fullName evidence="6">Archaemetzincin</fullName>
        <ecNumber evidence="6">3.4.-.-</ecNumber>
    </recommendedName>
</protein>
<dbReference type="InterPro" id="IPR012962">
    <property type="entry name" value="Pept_M54_archaemetzincn"/>
</dbReference>
<feature type="binding site" evidence="6">
    <location>
        <position position="176"/>
    </location>
    <ligand>
        <name>Zn(2+)</name>
        <dbReference type="ChEBI" id="CHEBI:29105"/>
        <label>2</label>
    </ligand>
</feature>
<dbReference type="STRING" id="940295.EYM_07370"/>
<dbReference type="GO" id="GO:0006508">
    <property type="term" value="P:proteolysis"/>
    <property type="evidence" value="ECO:0007669"/>
    <property type="project" value="UniProtKB-UniRule"/>
</dbReference>
<keyword evidence="8" id="KW-1185">Reference proteome</keyword>
<dbReference type="PANTHER" id="PTHR15910:SF1">
    <property type="entry name" value="ARCHAEMETZINCIN-2"/>
    <property type="match status" value="1"/>
</dbReference>
<dbReference type="Gene3D" id="3.40.390.10">
    <property type="entry name" value="Collagenase (Catalytic Domain)"/>
    <property type="match status" value="1"/>
</dbReference>
<reference evidence="7 8" key="1">
    <citation type="submission" date="2013-11" db="EMBL/GenBank/DDBJ databases">
        <title>Comparative genomics of Ignicoccus.</title>
        <authorList>
            <person name="Podar M."/>
        </authorList>
    </citation>
    <scope>NUCLEOTIDE SEQUENCE [LARGE SCALE GENOMIC DNA]</scope>
    <source>
        <strain evidence="7 8">DSM 13165</strain>
    </source>
</reference>
<dbReference type="GO" id="GO:0008237">
    <property type="term" value="F:metallopeptidase activity"/>
    <property type="evidence" value="ECO:0007669"/>
    <property type="project" value="UniProtKB-UniRule"/>
</dbReference>
<organism evidence="7 8">
    <name type="scientific">Ignicoccus islandicus DSM 13165</name>
    <dbReference type="NCBI Taxonomy" id="940295"/>
    <lineage>
        <taxon>Archaea</taxon>
        <taxon>Thermoproteota</taxon>
        <taxon>Thermoprotei</taxon>
        <taxon>Desulfurococcales</taxon>
        <taxon>Desulfurococcaceae</taxon>
        <taxon>Ignicoccus</taxon>
    </lineage>
</organism>
<evidence type="ECO:0000256" key="5">
    <source>
        <dbReference type="ARBA" id="ARBA00023049"/>
    </source>
</evidence>
<dbReference type="OrthoDB" id="50281at2157"/>
<evidence type="ECO:0000256" key="3">
    <source>
        <dbReference type="ARBA" id="ARBA00022801"/>
    </source>
</evidence>
<feature type="binding site" evidence="6">
    <location>
        <position position="173"/>
    </location>
    <ligand>
        <name>Zn(2+)</name>
        <dbReference type="ChEBI" id="CHEBI:29105"/>
        <label>2</label>
    </ligand>
</feature>
<dbReference type="EMBL" id="CP006867">
    <property type="protein sequence ID" value="ALU12032.1"/>
    <property type="molecule type" value="Genomic_DNA"/>
</dbReference>
<dbReference type="PANTHER" id="PTHR15910">
    <property type="entry name" value="ARCHAEMETZINCIN"/>
    <property type="match status" value="1"/>
</dbReference>
<dbReference type="PIRSF" id="PIRSF005785">
    <property type="entry name" value="Zn-prot_arch"/>
    <property type="match status" value="1"/>
</dbReference>
<dbReference type="PATRIC" id="fig|940295.4.peg.1432"/>
<keyword evidence="4 6" id="KW-0862">Zinc</keyword>
<dbReference type="AlphaFoldDB" id="A0A0U3FRD0"/>